<proteinExistence type="inferred from homology"/>
<evidence type="ECO:0008006" key="5">
    <source>
        <dbReference type="Google" id="ProtNLM"/>
    </source>
</evidence>
<dbReference type="InterPro" id="IPR001753">
    <property type="entry name" value="Enoyl-CoA_hydra/iso"/>
</dbReference>
<comment type="similarity">
    <text evidence="1 2">Belongs to the enoyl-CoA hydratase/isomerase family.</text>
</comment>
<protein>
    <recommendedName>
        <fullName evidence="5">Enoyl-CoA hydratase</fullName>
    </recommendedName>
</protein>
<gene>
    <name evidence="3" type="ORF">CTAYLR_000735</name>
</gene>
<dbReference type="PANTHER" id="PTHR43149">
    <property type="entry name" value="ENOYL-COA HYDRATASE"/>
    <property type="match status" value="1"/>
</dbReference>
<dbReference type="InterPro" id="IPR018376">
    <property type="entry name" value="Enoyl-CoA_hyd/isom_CS"/>
</dbReference>
<organism evidence="3 4">
    <name type="scientific">Chrysophaeum taylorii</name>
    <dbReference type="NCBI Taxonomy" id="2483200"/>
    <lineage>
        <taxon>Eukaryota</taxon>
        <taxon>Sar</taxon>
        <taxon>Stramenopiles</taxon>
        <taxon>Ochrophyta</taxon>
        <taxon>Pelagophyceae</taxon>
        <taxon>Pelagomonadales</taxon>
        <taxon>Pelagomonadaceae</taxon>
        <taxon>Chrysophaeum</taxon>
    </lineage>
</organism>
<dbReference type="GO" id="GO:0016853">
    <property type="term" value="F:isomerase activity"/>
    <property type="evidence" value="ECO:0007669"/>
    <property type="project" value="InterPro"/>
</dbReference>
<comment type="caution">
    <text evidence="3">The sequence shown here is derived from an EMBL/GenBank/DDBJ whole genome shotgun (WGS) entry which is preliminary data.</text>
</comment>
<dbReference type="Gene3D" id="3.90.226.10">
    <property type="entry name" value="2-enoyl-CoA Hydratase, Chain A, domain 1"/>
    <property type="match status" value="1"/>
</dbReference>
<reference evidence="3" key="1">
    <citation type="submission" date="2023-01" db="EMBL/GenBank/DDBJ databases">
        <title>Metagenome sequencing of chrysophaentin producing Chrysophaeum taylorii.</title>
        <authorList>
            <person name="Davison J."/>
            <person name="Bewley C."/>
        </authorList>
    </citation>
    <scope>NUCLEOTIDE SEQUENCE</scope>
    <source>
        <strain evidence="3">NIES-1699</strain>
    </source>
</reference>
<name>A0AAD7U9G4_9STRA</name>
<sequence>MARVSTTVKNGICVVKLARPEKLNALDLAMFRGIRDAAKRAAENDVRCVVVHGEGRAFCSGLDVRSTVGSVEELMRKDGATNLVQDVSYLWRRVPAPVIASVHGVCFGGGFQIALGADMRFAHPKTKFSIMEAKWGLVPDMGFSVVLPHILPRDKTKELVMTARVFEAPEARDLGLVTRIEENPLEAALEVAADIAAKSPDASRAAKRLVDAVYDHHRPLWLETYVQRKLLWTWNQLAMTAKSLRLPLVPGFLAPQPAWAQEADDVAQSALEDLLSPTSSEEDIMGTKST</sequence>
<keyword evidence="4" id="KW-1185">Reference proteome</keyword>
<evidence type="ECO:0000256" key="2">
    <source>
        <dbReference type="RuleBase" id="RU003707"/>
    </source>
</evidence>
<dbReference type="PANTHER" id="PTHR43149:SF1">
    <property type="entry name" value="DELTA(3,5)-DELTA(2,4)-DIENOYL-COA ISOMERASE, MITOCHONDRIAL"/>
    <property type="match status" value="1"/>
</dbReference>
<dbReference type="EMBL" id="JAQMWT010000524">
    <property type="protein sequence ID" value="KAJ8600310.1"/>
    <property type="molecule type" value="Genomic_DNA"/>
</dbReference>
<dbReference type="InterPro" id="IPR029045">
    <property type="entry name" value="ClpP/crotonase-like_dom_sf"/>
</dbReference>
<dbReference type="SUPFAM" id="SSF52096">
    <property type="entry name" value="ClpP/crotonase"/>
    <property type="match status" value="1"/>
</dbReference>
<dbReference type="NCBIfam" id="NF005699">
    <property type="entry name" value="PRK07509.1"/>
    <property type="match status" value="1"/>
</dbReference>
<dbReference type="Proteomes" id="UP001230188">
    <property type="component" value="Unassembled WGS sequence"/>
</dbReference>
<dbReference type="InterPro" id="IPR045002">
    <property type="entry name" value="Ech1-like"/>
</dbReference>
<dbReference type="AlphaFoldDB" id="A0AAD7U9G4"/>
<accession>A0AAD7U9G4</accession>
<evidence type="ECO:0000313" key="3">
    <source>
        <dbReference type="EMBL" id="KAJ8600310.1"/>
    </source>
</evidence>
<dbReference type="CDD" id="cd06558">
    <property type="entry name" value="crotonase-like"/>
    <property type="match status" value="1"/>
</dbReference>
<evidence type="ECO:0000313" key="4">
    <source>
        <dbReference type="Proteomes" id="UP001230188"/>
    </source>
</evidence>
<dbReference type="Pfam" id="PF00378">
    <property type="entry name" value="ECH_1"/>
    <property type="match status" value="1"/>
</dbReference>
<evidence type="ECO:0000256" key="1">
    <source>
        <dbReference type="ARBA" id="ARBA00005254"/>
    </source>
</evidence>
<dbReference type="PROSITE" id="PS00166">
    <property type="entry name" value="ENOYL_COA_HYDRATASE"/>
    <property type="match status" value="1"/>
</dbReference>